<evidence type="ECO:0000256" key="2">
    <source>
        <dbReference type="ARBA" id="ARBA00008000"/>
    </source>
</evidence>
<evidence type="ECO:0000256" key="1">
    <source>
        <dbReference type="ARBA" id="ARBA00001974"/>
    </source>
</evidence>
<sequence length="474" mass="51465">MHAIIQRLQDCLGPAGVLFEKEDLAPYCTDWRGIFSGTALAVALPKTTQQVAEVVQLCRAFQVKLIPQGGNTGLCGGATPEGDDPQIILSLKRLHQIREIDLENQTITVEAGCILQTLQEKVAASGAFFPLSLAAQGSCTIGGNLATNAGGINVLRYGNTRDICLGIEAVLASGEVYSQLKGLRKDNTGYDLKNLLIGSEGTLGIITAGVFKLFTAPLGHYAALVAIDDVSQMIALLQELQRRAGNELCAFEMMSRESLELTIRHFPQYNRPIFTAGKYTLLIELANFEEEHSPTSTRVQEVLEGSLENYLVKGAISDAAIASSQAQVNEFWGIRHHITLAQAKEPGNIKFDISFAISKIAGFIESTDALLKEQFDGVKIINFGHLGDGNLHYNLCAPEGASVDYIANHEKSLTEVVIAQIQLFGGSISAEHGIGQLKRDYLFQHRGGVAYQMMKDIKKALDPENLLNPKKVLL</sequence>
<dbReference type="SUPFAM" id="SSF55103">
    <property type="entry name" value="FAD-linked oxidases, C-terminal domain"/>
    <property type="match status" value="1"/>
</dbReference>
<feature type="domain" description="FAD-binding PCMH-type" evidence="5">
    <location>
        <begin position="35"/>
        <end position="216"/>
    </location>
</feature>
<dbReference type="PANTHER" id="PTHR43716">
    <property type="entry name" value="D-2-HYDROXYGLUTARATE DEHYDROGENASE, MITOCHONDRIAL"/>
    <property type="match status" value="1"/>
</dbReference>
<comment type="similarity">
    <text evidence="2">Belongs to the FAD-binding oxidoreductase/transferase type 4 family.</text>
</comment>
<dbReference type="SUPFAM" id="SSF56176">
    <property type="entry name" value="FAD-binding/transporter-associated domain-like"/>
    <property type="match status" value="1"/>
</dbReference>
<dbReference type="InterPro" id="IPR016171">
    <property type="entry name" value="Vanillyl_alc_oxidase_C-sub2"/>
</dbReference>
<evidence type="ECO:0000313" key="7">
    <source>
        <dbReference type="Proteomes" id="UP000192708"/>
    </source>
</evidence>
<dbReference type="FunFam" id="1.10.45.10:FF:000001">
    <property type="entry name" value="D-lactate dehydrogenase mitochondrial"/>
    <property type="match status" value="1"/>
</dbReference>
<dbReference type="InterPro" id="IPR016166">
    <property type="entry name" value="FAD-bd_PCMH"/>
</dbReference>
<dbReference type="RefSeq" id="WP_084283682.1">
    <property type="nucleotide sequence ID" value="NZ_FWXJ01000008.1"/>
</dbReference>
<dbReference type="EMBL" id="FWXJ01000008">
    <property type="protein sequence ID" value="SMC56966.1"/>
    <property type="molecule type" value="Genomic_DNA"/>
</dbReference>
<gene>
    <name evidence="6" type="ORF">SAMN06296008_10826</name>
</gene>
<dbReference type="GO" id="GO:0003824">
    <property type="term" value="F:catalytic activity"/>
    <property type="evidence" value="ECO:0007669"/>
    <property type="project" value="InterPro"/>
</dbReference>
<dbReference type="PROSITE" id="PS51387">
    <property type="entry name" value="FAD_PCMH"/>
    <property type="match status" value="1"/>
</dbReference>
<accession>A0A1W2A8J8</accession>
<dbReference type="InterPro" id="IPR016169">
    <property type="entry name" value="FAD-bd_PCMH_sub2"/>
</dbReference>
<dbReference type="InterPro" id="IPR004113">
    <property type="entry name" value="FAD-bd_oxidored_4_C"/>
</dbReference>
<dbReference type="Gene3D" id="3.30.70.2740">
    <property type="match status" value="1"/>
</dbReference>
<dbReference type="GO" id="GO:0022904">
    <property type="term" value="P:respiratory electron transport chain"/>
    <property type="evidence" value="ECO:0007669"/>
    <property type="project" value="TreeGrafter"/>
</dbReference>
<proteinExistence type="inferred from homology"/>
<dbReference type="InterPro" id="IPR051264">
    <property type="entry name" value="FAD-oxidored/transferase_4"/>
</dbReference>
<protein>
    <submittedName>
        <fullName evidence="6">FAD/FMN-containing dehydrogenase</fullName>
    </submittedName>
</protein>
<comment type="cofactor">
    <cofactor evidence="1">
        <name>FAD</name>
        <dbReference type="ChEBI" id="CHEBI:57692"/>
    </cofactor>
</comment>
<keyword evidence="3" id="KW-0285">Flavoprotein</keyword>
<dbReference type="InterPro" id="IPR016164">
    <property type="entry name" value="FAD-linked_Oxase-like_C"/>
</dbReference>
<dbReference type="STRING" id="1938817.SAMN06296008_10826"/>
<evidence type="ECO:0000256" key="4">
    <source>
        <dbReference type="ARBA" id="ARBA00022827"/>
    </source>
</evidence>
<evidence type="ECO:0000259" key="5">
    <source>
        <dbReference type="PROSITE" id="PS51387"/>
    </source>
</evidence>
<dbReference type="OrthoDB" id="8522822at2"/>
<dbReference type="Pfam" id="PF01565">
    <property type="entry name" value="FAD_binding_4"/>
    <property type="match status" value="1"/>
</dbReference>
<dbReference type="PANTHER" id="PTHR43716:SF2">
    <property type="entry name" value="BLL6224 PROTEIN"/>
    <property type="match status" value="1"/>
</dbReference>
<reference evidence="6 7" key="1">
    <citation type="submission" date="2017-04" db="EMBL/GenBank/DDBJ databases">
        <authorList>
            <person name="Afonso C.L."/>
            <person name="Miller P.J."/>
            <person name="Scott M.A."/>
            <person name="Spackman E."/>
            <person name="Goraichik I."/>
            <person name="Dimitrov K.M."/>
            <person name="Suarez D.L."/>
            <person name="Swayne D.E."/>
        </authorList>
    </citation>
    <scope>NUCLEOTIDE SEQUENCE [LARGE SCALE GENOMIC DNA]</scope>
    <source>
        <strain evidence="6 7">VK13</strain>
    </source>
</reference>
<evidence type="ECO:0000256" key="3">
    <source>
        <dbReference type="ARBA" id="ARBA00022630"/>
    </source>
</evidence>
<dbReference type="InterPro" id="IPR016167">
    <property type="entry name" value="FAD-bd_PCMH_sub1"/>
</dbReference>
<keyword evidence="7" id="KW-1185">Reference proteome</keyword>
<organism evidence="6 7">
    <name type="scientific">Polynucleobacter kasalickyi</name>
    <dbReference type="NCBI Taxonomy" id="1938817"/>
    <lineage>
        <taxon>Bacteria</taxon>
        <taxon>Pseudomonadati</taxon>
        <taxon>Pseudomonadota</taxon>
        <taxon>Betaproteobacteria</taxon>
        <taxon>Burkholderiales</taxon>
        <taxon>Burkholderiaceae</taxon>
        <taxon>Polynucleobacter</taxon>
    </lineage>
</organism>
<dbReference type="Gene3D" id="3.30.465.10">
    <property type="match status" value="1"/>
</dbReference>
<dbReference type="AlphaFoldDB" id="A0A1W2A8J8"/>
<name>A0A1W2A8J8_9BURK</name>
<dbReference type="GO" id="GO:0071949">
    <property type="term" value="F:FAD binding"/>
    <property type="evidence" value="ECO:0007669"/>
    <property type="project" value="InterPro"/>
</dbReference>
<keyword evidence="4" id="KW-0274">FAD</keyword>
<dbReference type="InterPro" id="IPR036318">
    <property type="entry name" value="FAD-bd_PCMH-like_sf"/>
</dbReference>
<dbReference type="InterPro" id="IPR006094">
    <property type="entry name" value="Oxid_FAD_bind_N"/>
</dbReference>
<dbReference type="Proteomes" id="UP000192708">
    <property type="component" value="Unassembled WGS sequence"/>
</dbReference>
<dbReference type="Pfam" id="PF02913">
    <property type="entry name" value="FAD-oxidase_C"/>
    <property type="match status" value="1"/>
</dbReference>
<dbReference type="Gene3D" id="3.30.70.2190">
    <property type="match status" value="1"/>
</dbReference>
<dbReference type="Gene3D" id="1.10.45.10">
    <property type="entry name" value="Vanillyl-alcohol Oxidase, Chain A, domain 4"/>
    <property type="match status" value="1"/>
</dbReference>
<dbReference type="Gene3D" id="3.30.43.10">
    <property type="entry name" value="Uridine Diphospho-n-acetylenolpyruvylglucosamine Reductase, domain 2"/>
    <property type="match status" value="1"/>
</dbReference>
<evidence type="ECO:0000313" key="6">
    <source>
        <dbReference type="EMBL" id="SMC56966.1"/>
    </source>
</evidence>